<dbReference type="Proteomes" id="UP000499080">
    <property type="component" value="Unassembled WGS sequence"/>
</dbReference>
<comment type="caution">
    <text evidence="1">The sequence shown here is derived from an EMBL/GenBank/DDBJ whole genome shotgun (WGS) entry which is preliminary data.</text>
</comment>
<name>A0A4Y2MPV5_ARAVE</name>
<reference evidence="1 2" key="1">
    <citation type="journal article" date="2019" name="Sci. Rep.">
        <title>Orb-weaving spider Araneus ventricosus genome elucidates the spidroin gene catalogue.</title>
        <authorList>
            <person name="Kono N."/>
            <person name="Nakamura H."/>
            <person name="Ohtoshi R."/>
            <person name="Moran D.A.P."/>
            <person name="Shinohara A."/>
            <person name="Yoshida Y."/>
            <person name="Fujiwara M."/>
            <person name="Mori M."/>
            <person name="Tomita M."/>
            <person name="Arakawa K."/>
        </authorList>
    </citation>
    <scope>NUCLEOTIDE SEQUENCE [LARGE SCALE GENOMIC DNA]</scope>
</reference>
<dbReference type="AlphaFoldDB" id="A0A4Y2MPV5"/>
<gene>
    <name evidence="1" type="ORF">AVEN_221432_1</name>
</gene>
<evidence type="ECO:0000313" key="2">
    <source>
        <dbReference type="Proteomes" id="UP000499080"/>
    </source>
</evidence>
<proteinExistence type="predicted"/>
<organism evidence="1 2">
    <name type="scientific">Araneus ventricosus</name>
    <name type="common">Orbweaver spider</name>
    <name type="synonym">Epeira ventricosa</name>
    <dbReference type="NCBI Taxonomy" id="182803"/>
    <lineage>
        <taxon>Eukaryota</taxon>
        <taxon>Metazoa</taxon>
        <taxon>Ecdysozoa</taxon>
        <taxon>Arthropoda</taxon>
        <taxon>Chelicerata</taxon>
        <taxon>Arachnida</taxon>
        <taxon>Araneae</taxon>
        <taxon>Araneomorphae</taxon>
        <taxon>Entelegynae</taxon>
        <taxon>Araneoidea</taxon>
        <taxon>Araneidae</taxon>
        <taxon>Araneus</taxon>
    </lineage>
</organism>
<evidence type="ECO:0008006" key="3">
    <source>
        <dbReference type="Google" id="ProtNLM"/>
    </source>
</evidence>
<sequence length="149" mass="17501">MTVCGQFVSNILEVLIKFKLREIATSTHIRQHFLPICFADKRRIVIRFLLAHNDPHVEKKPILEVYRFNRVIFAVNACPFLPAATVKHHIEMYLEDYLTAVQHLVSFMYVDEWITGEYIREEALLVPCRAKNIMKEAELIMPKWISNDS</sequence>
<keyword evidence="2" id="KW-1185">Reference proteome</keyword>
<dbReference type="EMBL" id="BGPR01007682">
    <property type="protein sequence ID" value="GBN28723.1"/>
    <property type="molecule type" value="Genomic_DNA"/>
</dbReference>
<protein>
    <recommendedName>
        <fullName evidence="3">Reverse transcriptase domain-containing protein</fullName>
    </recommendedName>
</protein>
<dbReference type="OrthoDB" id="6436442at2759"/>
<evidence type="ECO:0000313" key="1">
    <source>
        <dbReference type="EMBL" id="GBN28723.1"/>
    </source>
</evidence>
<accession>A0A4Y2MPV5</accession>